<protein>
    <submittedName>
        <fullName evidence="3">PilZ domain-containing protein</fullName>
    </submittedName>
</protein>
<proteinExistence type="predicted"/>
<evidence type="ECO:0000313" key="3">
    <source>
        <dbReference type="EMBL" id="MDQ7249695.1"/>
    </source>
</evidence>
<dbReference type="EMBL" id="JAUYVI010000005">
    <property type="protein sequence ID" value="MDQ7249695.1"/>
    <property type="molecule type" value="Genomic_DNA"/>
</dbReference>
<name>A0ABU0YPP7_9PROT</name>
<gene>
    <name evidence="3" type="ORF">Q8A70_18545</name>
</gene>
<dbReference type="SUPFAM" id="SSF141371">
    <property type="entry name" value="PilZ domain-like"/>
    <property type="match status" value="1"/>
</dbReference>
<feature type="compositionally biased region" description="Low complexity" evidence="1">
    <location>
        <begin position="42"/>
        <end position="56"/>
    </location>
</feature>
<dbReference type="RefSeq" id="WP_379957917.1">
    <property type="nucleotide sequence ID" value="NZ_JAUYVI010000005.1"/>
</dbReference>
<reference evidence="4" key="1">
    <citation type="submission" date="2023-08" db="EMBL/GenBank/DDBJ databases">
        <title>Rhodospirillaceae gen. nov., a novel taxon isolated from the Yangtze River Yuezi River estuary sludge.</title>
        <authorList>
            <person name="Ruan L."/>
        </authorList>
    </citation>
    <scope>NUCLEOTIDE SEQUENCE [LARGE SCALE GENOMIC DNA]</scope>
    <source>
        <strain evidence="4">R-7</strain>
    </source>
</reference>
<dbReference type="Proteomes" id="UP001230156">
    <property type="component" value="Unassembled WGS sequence"/>
</dbReference>
<dbReference type="InterPro" id="IPR009875">
    <property type="entry name" value="PilZ_domain"/>
</dbReference>
<accession>A0ABU0YPP7</accession>
<feature type="domain" description="PilZ" evidence="2">
    <location>
        <begin position="67"/>
        <end position="145"/>
    </location>
</feature>
<sequence>MSEYGKRSAPVVAKTLSPEALARWRSRARNILNPTPPAMDEAGSPAGSPATAPQSADPSDGVADAAQRRHALRQRTLIGAQVVFNDLMSTYNCTVRDLSDTGARIKLNAPVQVPPAFMLRFSDGRVRQCKVRRRNALELGIEFLD</sequence>
<feature type="region of interest" description="Disordered" evidence="1">
    <location>
        <begin position="27"/>
        <end position="68"/>
    </location>
</feature>
<dbReference type="Pfam" id="PF07238">
    <property type="entry name" value="PilZ"/>
    <property type="match status" value="1"/>
</dbReference>
<evidence type="ECO:0000259" key="2">
    <source>
        <dbReference type="Pfam" id="PF07238"/>
    </source>
</evidence>
<comment type="caution">
    <text evidence="3">The sequence shown here is derived from an EMBL/GenBank/DDBJ whole genome shotgun (WGS) entry which is preliminary data.</text>
</comment>
<evidence type="ECO:0000313" key="4">
    <source>
        <dbReference type="Proteomes" id="UP001230156"/>
    </source>
</evidence>
<organism evidence="3 4">
    <name type="scientific">Dongia sedimenti</name>
    <dbReference type="NCBI Taxonomy" id="3064282"/>
    <lineage>
        <taxon>Bacteria</taxon>
        <taxon>Pseudomonadati</taxon>
        <taxon>Pseudomonadota</taxon>
        <taxon>Alphaproteobacteria</taxon>
        <taxon>Rhodospirillales</taxon>
        <taxon>Dongiaceae</taxon>
        <taxon>Dongia</taxon>
    </lineage>
</organism>
<dbReference type="Gene3D" id="2.40.10.220">
    <property type="entry name" value="predicted glycosyltransferase like domains"/>
    <property type="match status" value="1"/>
</dbReference>
<evidence type="ECO:0000256" key="1">
    <source>
        <dbReference type="SAM" id="MobiDB-lite"/>
    </source>
</evidence>
<keyword evidence="4" id="KW-1185">Reference proteome</keyword>